<gene>
    <name evidence="1" type="ORF">AMTR_s00020p00124950</name>
</gene>
<proteinExistence type="predicted"/>
<dbReference type="AlphaFoldDB" id="W1PUW6"/>
<dbReference type="Proteomes" id="UP000017836">
    <property type="component" value="Unassembled WGS sequence"/>
</dbReference>
<evidence type="ECO:0000313" key="1">
    <source>
        <dbReference type="EMBL" id="ERN11858.1"/>
    </source>
</evidence>
<accession>W1PUW6</accession>
<organism evidence="1 2">
    <name type="scientific">Amborella trichopoda</name>
    <dbReference type="NCBI Taxonomy" id="13333"/>
    <lineage>
        <taxon>Eukaryota</taxon>
        <taxon>Viridiplantae</taxon>
        <taxon>Streptophyta</taxon>
        <taxon>Embryophyta</taxon>
        <taxon>Tracheophyta</taxon>
        <taxon>Spermatophyta</taxon>
        <taxon>Magnoliopsida</taxon>
        <taxon>Amborellales</taxon>
        <taxon>Amborellaceae</taxon>
        <taxon>Amborella</taxon>
    </lineage>
</organism>
<dbReference type="HOGENOM" id="CLU_1043295_0_0_1"/>
<keyword evidence="2" id="KW-1185">Reference proteome</keyword>
<dbReference type="EMBL" id="KI392664">
    <property type="protein sequence ID" value="ERN11858.1"/>
    <property type="molecule type" value="Genomic_DNA"/>
</dbReference>
<protein>
    <submittedName>
        <fullName evidence="1">Uncharacterized protein</fullName>
    </submittedName>
</protein>
<evidence type="ECO:0000313" key="2">
    <source>
        <dbReference type="Proteomes" id="UP000017836"/>
    </source>
</evidence>
<reference evidence="2" key="1">
    <citation type="journal article" date="2013" name="Science">
        <title>The Amborella genome and the evolution of flowering plants.</title>
        <authorList>
            <consortium name="Amborella Genome Project"/>
        </authorList>
    </citation>
    <scope>NUCLEOTIDE SEQUENCE [LARGE SCALE GENOMIC DNA]</scope>
</reference>
<name>W1PUW6_AMBTC</name>
<sequence length="267" mass="30095">MIEDKLEAFRQEVDLIIDHGPLSNSEIYSLRAILAYLFGEFLFVDRSKGRAHLSMVWTTRQLDYLEGLFNLPSGLGVGAHHHSSPSSRSTDAIILDDSLLVIWSVGFLEDPFAVVLLTVLGHSGRRGDELCALFFLSSFSSSSSPLYPSLFDFDISFFDFQIDWTIMRVEPVHAAYTSSFQAFRTMIHLICMFLVTPTFSSRVRHQLGLPQTSCEITLPWTPIMELRTAYLDEGRSSTDEVASIRAERDCRGAGFENRGFRASTPDF</sequence>
<dbReference type="Gramene" id="ERN11858">
    <property type="protein sequence ID" value="ERN11858"/>
    <property type="gene ID" value="AMTR_s00020p00124950"/>
</dbReference>